<protein>
    <submittedName>
        <fullName evidence="1">Uncharacterized protein</fullName>
    </submittedName>
</protein>
<dbReference type="EMBL" id="JBHRTS010000002">
    <property type="protein sequence ID" value="MFC3193586.1"/>
    <property type="molecule type" value="Genomic_DNA"/>
</dbReference>
<dbReference type="RefSeq" id="WP_157892707.1">
    <property type="nucleotide sequence ID" value="NZ_JBHRTS010000002.1"/>
</dbReference>
<evidence type="ECO:0000313" key="1">
    <source>
        <dbReference type="EMBL" id="MFC3193586.1"/>
    </source>
</evidence>
<sequence>MASPDGTSVAEMKDAYEIAMGGPTQGSLELSNGMKLECCSPSIQWSADSQFLAVPQWTPDKRQRLIVVDMVNRYVKVFPGTYRVLQIESFDDGTIHGVDSPIHKPCMVNRHISELT</sequence>
<comment type="caution">
    <text evidence="1">The sequence shown here is derived from an EMBL/GenBank/DDBJ whole genome shotgun (WGS) entry which is preliminary data.</text>
</comment>
<proteinExistence type="predicted"/>
<organism evidence="1 2">
    <name type="scientific">Marinicella sediminis</name>
    <dbReference type="NCBI Taxonomy" id="1792834"/>
    <lineage>
        <taxon>Bacteria</taxon>
        <taxon>Pseudomonadati</taxon>
        <taxon>Pseudomonadota</taxon>
        <taxon>Gammaproteobacteria</taxon>
        <taxon>Lysobacterales</taxon>
        <taxon>Marinicellaceae</taxon>
        <taxon>Marinicella</taxon>
    </lineage>
</organism>
<dbReference type="Proteomes" id="UP001595533">
    <property type="component" value="Unassembled WGS sequence"/>
</dbReference>
<accession>A0ABV7JAA0</accession>
<name>A0ABV7JAA0_9GAMM</name>
<evidence type="ECO:0000313" key="2">
    <source>
        <dbReference type="Proteomes" id="UP001595533"/>
    </source>
</evidence>
<gene>
    <name evidence="1" type="ORF">ACFODZ_04930</name>
</gene>
<keyword evidence="2" id="KW-1185">Reference proteome</keyword>
<reference evidence="2" key="1">
    <citation type="journal article" date="2019" name="Int. J. Syst. Evol. Microbiol.">
        <title>The Global Catalogue of Microorganisms (GCM) 10K type strain sequencing project: providing services to taxonomists for standard genome sequencing and annotation.</title>
        <authorList>
            <consortium name="The Broad Institute Genomics Platform"/>
            <consortium name="The Broad Institute Genome Sequencing Center for Infectious Disease"/>
            <person name="Wu L."/>
            <person name="Ma J."/>
        </authorList>
    </citation>
    <scope>NUCLEOTIDE SEQUENCE [LARGE SCALE GENOMIC DNA]</scope>
    <source>
        <strain evidence="2">KCTC 42953</strain>
    </source>
</reference>